<dbReference type="AlphaFoldDB" id="A0A150G010"/>
<sequence>MEEDVEQTLHIARSVSVYRIPPRPGASGWRSGEWLVSDKLFSGRLRIVSKGELCEVRIEDPSSGDLFASCPVLYGQRNVAVEGVADSSRYFVLRVEDSSTGRHAFLGMGFDNRSDAFDFHEALVRHEQQQQHQGDRGSAGPGAWAAGPSGATPAAASSAAAEVDLLYRHTADLRLHEGQTLRRLRNRESARRVRARRLAEMTQMESTVVGVQEENAALKAHVSKLQNHIQSMTLKIYEVTAKYEAAVAENAQLRAELQRSHRPSTLGDSSFVAAAATCGGMGGQACDQEMSPFVAPGPNSAGRCNSGSAGQLGLLSAGHAQLRSSSPMDTVQQKQALEEVVMLLHAHKRRNHAVASAQDRSGASEIGSSAPNNTNPPMATKSHSPGVDMGVDVAPPLNVLPMMGNADGIAASNGGGPNSGVPVSQLQYCGSGNMPSHAAPNAHVSQLPYSGSVCGAVAPQISIGRLTLQTCGGSVDAGGGLAVPRCGSGMHSEPMTGHGPPQQQLMQFTAGQGAEAGGAAMCQVSVSACANIAGPLPVVGSMLQQPQAMLMAQQAANVSFSMMAAHKQQQQQQQQFLMQQQQQQAALQGYNSNPFMQMHQQQFAHHQAQAQPGAMHSMRSAPLQQHGGGLGALMYGGGLTAGGSATFYSASSLLHGSGSGLHAQCGLGLGHTSGGGAPPHNRNGPLPFPERSGTASGLSLQPAGGPGGWQCNGIGAAGAAGVAQLRPEDLTEDLFLSLDEYVPQDL</sequence>
<feature type="compositionally biased region" description="Basic and acidic residues" evidence="1">
    <location>
        <begin position="125"/>
        <end position="135"/>
    </location>
</feature>
<dbReference type="CDD" id="cd13228">
    <property type="entry name" value="PHear_NECAP"/>
    <property type="match status" value="1"/>
</dbReference>
<protein>
    <recommendedName>
        <fullName evidence="2">BZIP domain-containing protein</fullName>
    </recommendedName>
</protein>
<feature type="region of interest" description="Disordered" evidence="1">
    <location>
        <begin position="355"/>
        <end position="385"/>
    </location>
</feature>
<dbReference type="PANTHER" id="PTHR12847">
    <property type="entry name" value="ATP-BINDING CASSETTE ABC TRANSPORTER-RELATED"/>
    <property type="match status" value="1"/>
</dbReference>
<name>A0A150G010_GONPE</name>
<feature type="domain" description="BZIP" evidence="2">
    <location>
        <begin position="182"/>
        <end position="239"/>
    </location>
</feature>
<dbReference type="STRING" id="33097.A0A150G010"/>
<organism evidence="3 4">
    <name type="scientific">Gonium pectorale</name>
    <name type="common">Green alga</name>
    <dbReference type="NCBI Taxonomy" id="33097"/>
    <lineage>
        <taxon>Eukaryota</taxon>
        <taxon>Viridiplantae</taxon>
        <taxon>Chlorophyta</taxon>
        <taxon>core chlorophytes</taxon>
        <taxon>Chlorophyceae</taxon>
        <taxon>CS clade</taxon>
        <taxon>Chlamydomonadales</taxon>
        <taxon>Volvocaceae</taxon>
        <taxon>Gonium</taxon>
    </lineage>
</organism>
<dbReference type="GO" id="GO:0006897">
    <property type="term" value="P:endocytosis"/>
    <property type="evidence" value="ECO:0007669"/>
    <property type="project" value="InterPro"/>
</dbReference>
<evidence type="ECO:0000313" key="3">
    <source>
        <dbReference type="EMBL" id="KXZ43161.1"/>
    </source>
</evidence>
<dbReference type="SUPFAM" id="SSF50729">
    <property type="entry name" value="PH domain-like"/>
    <property type="match status" value="1"/>
</dbReference>
<evidence type="ECO:0000259" key="2">
    <source>
        <dbReference type="PROSITE" id="PS50217"/>
    </source>
</evidence>
<dbReference type="Gene3D" id="2.30.29.30">
    <property type="entry name" value="Pleckstrin-homology domain (PH domain)/Phosphotyrosine-binding domain (PTB)"/>
    <property type="match status" value="1"/>
</dbReference>
<dbReference type="SUPFAM" id="SSF57959">
    <property type="entry name" value="Leucine zipper domain"/>
    <property type="match status" value="1"/>
</dbReference>
<reference evidence="4" key="1">
    <citation type="journal article" date="2016" name="Nat. Commun.">
        <title>The Gonium pectorale genome demonstrates co-option of cell cycle regulation during the evolution of multicellularity.</title>
        <authorList>
            <person name="Hanschen E.R."/>
            <person name="Marriage T.N."/>
            <person name="Ferris P.J."/>
            <person name="Hamaji T."/>
            <person name="Toyoda A."/>
            <person name="Fujiyama A."/>
            <person name="Neme R."/>
            <person name="Noguchi H."/>
            <person name="Minakuchi Y."/>
            <person name="Suzuki M."/>
            <person name="Kawai-Toyooka H."/>
            <person name="Smith D.R."/>
            <person name="Sparks H."/>
            <person name="Anderson J."/>
            <person name="Bakaric R."/>
            <person name="Luria V."/>
            <person name="Karger A."/>
            <person name="Kirschner M.W."/>
            <person name="Durand P.M."/>
            <person name="Michod R.E."/>
            <person name="Nozaki H."/>
            <person name="Olson B.J."/>
        </authorList>
    </citation>
    <scope>NUCLEOTIDE SEQUENCE [LARGE SCALE GENOMIC DNA]</scope>
    <source>
        <strain evidence="4">NIES-2863</strain>
    </source>
</reference>
<dbReference type="Gene3D" id="1.20.5.170">
    <property type="match status" value="1"/>
</dbReference>
<dbReference type="Pfam" id="PF07933">
    <property type="entry name" value="DUF1681"/>
    <property type="match status" value="1"/>
</dbReference>
<dbReference type="PROSITE" id="PS50217">
    <property type="entry name" value="BZIP"/>
    <property type="match status" value="1"/>
</dbReference>
<gene>
    <name evidence="3" type="ORF">GPECTOR_99g796</name>
</gene>
<dbReference type="InterPro" id="IPR004827">
    <property type="entry name" value="bZIP"/>
</dbReference>
<accession>A0A150G010</accession>
<feature type="compositionally biased region" description="Low complexity" evidence="1">
    <location>
        <begin position="141"/>
        <end position="153"/>
    </location>
</feature>
<dbReference type="PANTHER" id="PTHR12847:SF3">
    <property type="entry name" value="EAR-BINDING COAT-ASSOCIATED PROTEIN 2, PUTATIVE, EXPRESSED-RELATED"/>
    <property type="match status" value="1"/>
</dbReference>
<dbReference type="EMBL" id="LSYV01000100">
    <property type="protein sequence ID" value="KXZ43161.1"/>
    <property type="molecule type" value="Genomic_DNA"/>
</dbReference>
<dbReference type="OrthoDB" id="10265489at2759"/>
<dbReference type="InterPro" id="IPR011993">
    <property type="entry name" value="PH-like_dom_sf"/>
</dbReference>
<evidence type="ECO:0000256" key="1">
    <source>
        <dbReference type="SAM" id="MobiDB-lite"/>
    </source>
</evidence>
<dbReference type="GO" id="GO:0030125">
    <property type="term" value="C:clathrin vesicle coat"/>
    <property type="evidence" value="ECO:0007669"/>
    <property type="project" value="TreeGrafter"/>
</dbReference>
<dbReference type="PROSITE" id="PS00036">
    <property type="entry name" value="BZIP_BASIC"/>
    <property type="match status" value="1"/>
</dbReference>
<proteinExistence type="predicted"/>
<dbReference type="Proteomes" id="UP000075714">
    <property type="component" value="Unassembled WGS sequence"/>
</dbReference>
<feature type="region of interest" description="Disordered" evidence="1">
    <location>
        <begin position="125"/>
        <end position="153"/>
    </location>
</feature>
<keyword evidence="4" id="KW-1185">Reference proteome</keyword>
<feature type="region of interest" description="Disordered" evidence="1">
    <location>
        <begin position="671"/>
        <end position="702"/>
    </location>
</feature>
<comment type="caution">
    <text evidence="3">The sequence shown here is derived from an EMBL/GenBank/DDBJ whole genome shotgun (WGS) entry which is preliminary data.</text>
</comment>
<evidence type="ECO:0000313" key="4">
    <source>
        <dbReference type="Proteomes" id="UP000075714"/>
    </source>
</evidence>
<dbReference type="SMART" id="SM00338">
    <property type="entry name" value="BRLZ"/>
    <property type="match status" value="1"/>
</dbReference>
<dbReference type="GO" id="GO:0003700">
    <property type="term" value="F:DNA-binding transcription factor activity"/>
    <property type="evidence" value="ECO:0007669"/>
    <property type="project" value="InterPro"/>
</dbReference>
<feature type="compositionally biased region" description="Polar residues" evidence="1">
    <location>
        <begin position="358"/>
        <end position="383"/>
    </location>
</feature>
<dbReference type="InterPro" id="IPR046347">
    <property type="entry name" value="bZIP_sf"/>
</dbReference>
<dbReference type="InterPro" id="IPR012466">
    <property type="entry name" value="NECAP_PHear"/>
</dbReference>